<dbReference type="RefSeq" id="WP_311020780.1">
    <property type="nucleotide sequence ID" value="NZ_JAUHGG010000012.1"/>
</dbReference>
<dbReference type="Proteomes" id="UP001253193">
    <property type="component" value="Unassembled WGS sequence"/>
</dbReference>
<comment type="caution">
    <text evidence="1">The sequence shown here is derived from an EMBL/GenBank/DDBJ whole genome shotgun (WGS) entry which is preliminary data.</text>
</comment>
<gene>
    <name evidence="1" type="ORF">QX249_24225</name>
</gene>
<proteinExistence type="predicted"/>
<organism evidence="1 2">
    <name type="scientific">Vibrio parahaemolyticus</name>
    <dbReference type="NCBI Taxonomy" id="670"/>
    <lineage>
        <taxon>Bacteria</taxon>
        <taxon>Pseudomonadati</taxon>
        <taxon>Pseudomonadota</taxon>
        <taxon>Gammaproteobacteria</taxon>
        <taxon>Vibrionales</taxon>
        <taxon>Vibrionaceae</taxon>
        <taxon>Vibrio</taxon>
    </lineage>
</organism>
<protein>
    <submittedName>
        <fullName evidence="1">Uncharacterized protein</fullName>
    </submittedName>
</protein>
<evidence type="ECO:0000313" key="2">
    <source>
        <dbReference type="Proteomes" id="UP001253193"/>
    </source>
</evidence>
<dbReference type="AlphaFoldDB" id="A0AAW8Q912"/>
<name>A0AAW8Q912_VIBPH</name>
<evidence type="ECO:0000313" key="1">
    <source>
        <dbReference type="EMBL" id="MDS1823755.1"/>
    </source>
</evidence>
<dbReference type="EMBL" id="JAUHGG010000012">
    <property type="protein sequence ID" value="MDS1823755.1"/>
    <property type="molecule type" value="Genomic_DNA"/>
</dbReference>
<accession>A0AAW8Q912</accession>
<sequence>MRKVNTIEERNLNRTRRLQKKLSVGEFAENLHRLTAKLILPLDTTDEAALDKVFWIDDLLFESAVSVGGYMGTVGATKCLKTTDSKVYNIDACLCVPAKNSIEPIIEWAKGLSDHLKDIKITEGKDSEYDPVWDEEDSFDESLWKVIYSDSLT</sequence>
<reference evidence="1" key="1">
    <citation type="submission" date="2023-06" db="EMBL/GenBank/DDBJ databases">
        <title>Genomic Diversity of Vibrio spp. and Metagenomic Analysis of Pathogens in Florida Gulf Coastal Waters Following Hurricane Ian.</title>
        <authorList>
            <person name="Brumfield K.D."/>
        </authorList>
    </citation>
    <scope>NUCLEOTIDE SEQUENCE</scope>
    <source>
        <strain evidence="1">WBS2B-138</strain>
    </source>
</reference>